<feature type="domain" description="Peptidase S9 prolyl oligopeptidase catalytic" evidence="6">
    <location>
        <begin position="481"/>
        <end position="692"/>
    </location>
</feature>
<dbReference type="Proteomes" id="UP000009881">
    <property type="component" value="Unassembled WGS sequence"/>
</dbReference>
<name>K9GZ81_9PROT</name>
<dbReference type="STRING" id="1238182.C882_0160"/>
<evidence type="ECO:0000256" key="2">
    <source>
        <dbReference type="ARBA" id="ARBA00022670"/>
    </source>
</evidence>
<keyword evidence="9" id="KW-1185">Reference proteome</keyword>
<dbReference type="Gene3D" id="3.40.50.1820">
    <property type="entry name" value="alpha/beta hydrolase"/>
    <property type="match status" value="1"/>
</dbReference>
<reference evidence="8 9" key="1">
    <citation type="journal article" date="2013" name="Genome Announc.">
        <title>Draft Genome Sequence of an Alphaproteobacterium, Caenispirillum salinarum AK4(T), Isolated from a Solar Saltern.</title>
        <authorList>
            <person name="Khatri I."/>
            <person name="Singh A."/>
            <person name="Korpole S."/>
            <person name="Pinnaka A.K."/>
            <person name="Subramanian S."/>
        </authorList>
    </citation>
    <scope>NUCLEOTIDE SEQUENCE [LARGE SCALE GENOMIC DNA]</scope>
    <source>
        <strain evidence="8 9">AK4</strain>
    </source>
</reference>
<keyword evidence="3" id="KW-0378">Hydrolase</keyword>
<dbReference type="InterPro" id="IPR029058">
    <property type="entry name" value="AB_hydrolase_fold"/>
</dbReference>
<feature type="region of interest" description="Disordered" evidence="5">
    <location>
        <begin position="1"/>
        <end position="23"/>
    </location>
</feature>
<dbReference type="AlphaFoldDB" id="K9GZ81"/>
<feature type="domain" description="Peptidase S9A N-terminal" evidence="7">
    <location>
        <begin position="13"/>
        <end position="417"/>
    </location>
</feature>
<keyword evidence="2 8" id="KW-0645">Protease</keyword>
<protein>
    <submittedName>
        <fullName evidence="8">Protease II</fullName>
    </submittedName>
</protein>
<evidence type="ECO:0000256" key="5">
    <source>
        <dbReference type="SAM" id="MobiDB-lite"/>
    </source>
</evidence>
<dbReference type="RefSeq" id="WP_009540820.1">
    <property type="nucleotide sequence ID" value="NZ_ANHY01000010.1"/>
</dbReference>
<evidence type="ECO:0000313" key="9">
    <source>
        <dbReference type="Proteomes" id="UP000009881"/>
    </source>
</evidence>
<dbReference type="PRINTS" id="PR00862">
    <property type="entry name" value="PROLIGOPTASE"/>
</dbReference>
<dbReference type="PANTHER" id="PTHR11757:SF19">
    <property type="entry name" value="PROLYL ENDOPEPTIDASE-LIKE"/>
    <property type="match status" value="1"/>
</dbReference>
<dbReference type="InterPro" id="IPR023302">
    <property type="entry name" value="Pept_S9A_N"/>
</dbReference>
<keyword evidence="4" id="KW-0720">Serine protease</keyword>
<dbReference type="Pfam" id="PF02897">
    <property type="entry name" value="Peptidase_S9_N"/>
    <property type="match status" value="1"/>
</dbReference>
<evidence type="ECO:0000256" key="4">
    <source>
        <dbReference type="ARBA" id="ARBA00022825"/>
    </source>
</evidence>
<dbReference type="InterPro" id="IPR002470">
    <property type="entry name" value="Peptidase_S9A"/>
</dbReference>
<evidence type="ECO:0000256" key="3">
    <source>
        <dbReference type="ARBA" id="ARBA00022801"/>
    </source>
</evidence>
<dbReference type="SUPFAM" id="SSF53474">
    <property type="entry name" value="alpha/beta-Hydrolases"/>
    <property type="match status" value="1"/>
</dbReference>
<dbReference type="InterPro" id="IPR001375">
    <property type="entry name" value="Peptidase_S9_cat"/>
</dbReference>
<dbReference type="eggNOG" id="COG1770">
    <property type="taxonomic scope" value="Bacteria"/>
</dbReference>
<dbReference type="GO" id="GO:0006508">
    <property type="term" value="P:proteolysis"/>
    <property type="evidence" value="ECO:0007669"/>
    <property type="project" value="UniProtKB-KW"/>
</dbReference>
<dbReference type="Pfam" id="PF00326">
    <property type="entry name" value="Peptidase_S9"/>
    <property type="match status" value="1"/>
</dbReference>
<organism evidence="8 9">
    <name type="scientific">Caenispirillum salinarum AK4</name>
    <dbReference type="NCBI Taxonomy" id="1238182"/>
    <lineage>
        <taxon>Bacteria</taxon>
        <taxon>Pseudomonadati</taxon>
        <taxon>Pseudomonadota</taxon>
        <taxon>Alphaproteobacteria</taxon>
        <taxon>Rhodospirillales</taxon>
        <taxon>Novispirillaceae</taxon>
        <taxon>Caenispirillum</taxon>
    </lineage>
</organism>
<sequence length="700" mass="77838">MTDRAAATPPTPPRDVETRSYHDGRFTTEDPYAWMRPPGAMAYLKDPSVISPAMMEHLKAENAFTEAWMATNAPLRDTLVAEMRGRIAEDDDSVPLKDGAFEYWRRFEAGRDYPVFVRRPVDGGPEQVVLDANAEAAEAPFFSLGSLDRSPDQRLLAWCADLAGHEFYTLHIRDIETGRDLERIENVRPGVAWDEAGETVTYVPLDADHKTRRVLRHRLGTSVSDDVVVFEGDGESFLSADATASRALILISAHTHGSDEIRLLKADGQDSAPVLVRPREDGVRYEVEHDAPRDRLVIRTDLDAEDYRICTADPASPGTWHDLVPHRPGRYIGGLSLFRRHMVRREVVECVPRQVITDLETGDERVVTWDEPLYDMTTAGAPEYDTATARFHASSPRRPDHAVDLDLESGAQTVRKVQVIPSGHDPDAYVVDLEWATAPDGERVPVTLLRHRDTVPENAPVLLYGYGAYGITDTDDFRAGPLSLVDRGAIWAVAHVRGGRKRGGAWYRHGKLEHKTNTFADFIAVADHLVARGLTRPGRIVAMGGSAGGMLMGAVANRRPDLFAGILAIVPFVDVLNTMLSPDLPLTPPEWSEWGNPVEDAEAFQRMRDYSPYDNVRPQAYPDMLVTAGLFDPRVTFWEPAKWVARLRETATNSPTILLHTEMEAGHGGKSGRFKALEERAMLWAFALERLGLADAQPAR</sequence>
<dbReference type="SUPFAM" id="SSF50993">
    <property type="entry name" value="Peptidase/esterase 'gauge' domain"/>
    <property type="match status" value="1"/>
</dbReference>
<evidence type="ECO:0000313" key="8">
    <source>
        <dbReference type="EMBL" id="EKV30079.1"/>
    </source>
</evidence>
<proteinExistence type="inferred from homology"/>
<gene>
    <name evidence="8" type="ORF">C882_0160</name>
</gene>
<feature type="compositionally biased region" description="Basic and acidic residues" evidence="5">
    <location>
        <begin position="14"/>
        <end position="23"/>
    </location>
</feature>
<dbReference type="EMBL" id="ANHY01000010">
    <property type="protein sequence ID" value="EKV30079.1"/>
    <property type="molecule type" value="Genomic_DNA"/>
</dbReference>
<evidence type="ECO:0000256" key="1">
    <source>
        <dbReference type="ARBA" id="ARBA00005228"/>
    </source>
</evidence>
<comment type="similarity">
    <text evidence="1">Belongs to the peptidase S9A family.</text>
</comment>
<comment type="caution">
    <text evidence="8">The sequence shown here is derived from an EMBL/GenBank/DDBJ whole genome shotgun (WGS) entry which is preliminary data.</text>
</comment>
<accession>K9GZ81</accession>
<evidence type="ECO:0000259" key="7">
    <source>
        <dbReference type="Pfam" id="PF02897"/>
    </source>
</evidence>
<dbReference type="Gene3D" id="2.130.10.120">
    <property type="entry name" value="Prolyl oligopeptidase, N-terminal domain"/>
    <property type="match status" value="1"/>
</dbReference>
<dbReference type="GO" id="GO:0004252">
    <property type="term" value="F:serine-type endopeptidase activity"/>
    <property type="evidence" value="ECO:0007669"/>
    <property type="project" value="InterPro"/>
</dbReference>
<dbReference type="PATRIC" id="fig|1238182.3.peg.2376"/>
<dbReference type="PANTHER" id="PTHR11757">
    <property type="entry name" value="PROTEASE FAMILY S9A OLIGOPEPTIDASE"/>
    <property type="match status" value="1"/>
</dbReference>
<dbReference type="InterPro" id="IPR051543">
    <property type="entry name" value="Serine_Peptidase_S9A"/>
</dbReference>
<evidence type="ECO:0000259" key="6">
    <source>
        <dbReference type="Pfam" id="PF00326"/>
    </source>
</evidence>